<dbReference type="EMBL" id="LGSS01000023">
    <property type="protein sequence ID" value="KNF07128.1"/>
    <property type="molecule type" value="Genomic_DNA"/>
</dbReference>
<dbReference type="STRING" id="1503.CLPU_23c00110"/>
<keyword evidence="3" id="KW-1185">Reference proteome</keyword>
<reference evidence="3" key="1">
    <citation type="submission" date="2015-07" db="EMBL/GenBank/DDBJ databases">
        <title>Draft genome sequence of the purine-degrading Gottschalkia purinilyticum DSM 1384 (formerly Clostridium purinilyticum).</title>
        <authorList>
            <person name="Poehlein A."/>
            <person name="Schiel-Bengelsdorf B."/>
            <person name="Bengelsdorf F.R."/>
            <person name="Daniel R."/>
            <person name="Duerre P."/>
        </authorList>
    </citation>
    <scope>NUCLEOTIDE SEQUENCE [LARGE SCALE GENOMIC DNA]</scope>
    <source>
        <strain evidence="3">DSM 1384</strain>
    </source>
</reference>
<dbReference type="InterPro" id="IPR015943">
    <property type="entry name" value="WD40/YVTN_repeat-like_dom_sf"/>
</dbReference>
<evidence type="ECO:0000256" key="1">
    <source>
        <dbReference type="SAM" id="Phobius"/>
    </source>
</evidence>
<keyword evidence="1" id="KW-0812">Transmembrane</keyword>
<protein>
    <recommendedName>
        <fullName evidence="4">PQQ-like domain-containing protein</fullName>
    </recommendedName>
</protein>
<keyword evidence="1" id="KW-1133">Transmembrane helix</keyword>
<name>A0A0L0W6J4_GOTPU</name>
<dbReference type="SUPFAM" id="SSF50998">
    <property type="entry name" value="Quinoprotein alcohol dehydrogenase-like"/>
    <property type="match status" value="1"/>
</dbReference>
<evidence type="ECO:0008006" key="4">
    <source>
        <dbReference type="Google" id="ProtNLM"/>
    </source>
</evidence>
<comment type="caution">
    <text evidence="2">The sequence shown here is derived from an EMBL/GenBank/DDBJ whole genome shotgun (WGS) entry which is preliminary data.</text>
</comment>
<dbReference type="Gene3D" id="2.130.10.10">
    <property type="entry name" value="YVTN repeat-like/Quinoprotein amine dehydrogenase"/>
    <property type="match status" value="1"/>
</dbReference>
<dbReference type="OrthoDB" id="1953571at2"/>
<dbReference type="InterPro" id="IPR011047">
    <property type="entry name" value="Quinoprotein_ADH-like_sf"/>
</dbReference>
<dbReference type="Proteomes" id="UP000037267">
    <property type="component" value="Unassembled WGS sequence"/>
</dbReference>
<accession>A0A0L0W6J4</accession>
<dbReference type="RefSeq" id="WP_050378775.1">
    <property type="nucleotide sequence ID" value="NZ_LGSS01000023.1"/>
</dbReference>
<evidence type="ECO:0000313" key="2">
    <source>
        <dbReference type="EMBL" id="KNF07128.1"/>
    </source>
</evidence>
<feature type="transmembrane region" description="Helical" evidence="1">
    <location>
        <begin position="15"/>
        <end position="32"/>
    </location>
</feature>
<dbReference type="Pfam" id="PF18975">
    <property type="entry name" value="DUF5711"/>
    <property type="match status" value="1"/>
</dbReference>
<keyword evidence="1" id="KW-0472">Membrane</keyword>
<dbReference type="AlphaFoldDB" id="A0A0L0W6J4"/>
<proteinExistence type="predicted"/>
<dbReference type="InterPro" id="IPR043765">
    <property type="entry name" value="DUF5711"/>
</dbReference>
<organism evidence="2 3">
    <name type="scientific">Gottschalkia purinilytica</name>
    <name type="common">Clostridium purinilyticum</name>
    <dbReference type="NCBI Taxonomy" id="1503"/>
    <lineage>
        <taxon>Bacteria</taxon>
        <taxon>Bacillati</taxon>
        <taxon>Bacillota</taxon>
        <taxon>Tissierellia</taxon>
        <taxon>Tissierellales</taxon>
        <taxon>Gottschalkiaceae</taxon>
        <taxon>Gottschalkia</taxon>
    </lineage>
</organism>
<sequence>MESNEKTEGNIKKKQTGFIILFIVVMLTSLIIKEKGLHIFNEGNKKLKLSKELNIILEDKSQVKLYDEGFTISNDKYITNYNLDGEKTWSEAISYKNGLALLGKNNTYLGDLESGKIVAINNKGEKIWTYETHNPIHMITNRKDYLIIFSKINRDIRKVHIINQDGKEIFSRQESKKEFLAANVSPNGKGFAVSSIDLDKVVLKGVVTYFREDNSNSLEKEFERETVYDILFINNNKILLIMEKRLVCIDDEGNIIWKKNLSNSIRDLAVLKNNNIAILYDEDTSKLEILHAEGDTEYKKSFKSQYKDIITDENKIFLVGEKNITGINKNNIFLEYRSREKIKKVDKIDEKVFIFDEQKVKIMDIVNR</sequence>
<evidence type="ECO:0000313" key="3">
    <source>
        <dbReference type="Proteomes" id="UP000037267"/>
    </source>
</evidence>
<gene>
    <name evidence="2" type="ORF">CLPU_23c00110</name>
</gene>